<dbReference type="SMART" id="SM00116">
    <property type="entry name" value="CBS"/>
    <property type="match status" value="3"/>
</dbReference>
<evidence type="ECO:0000313" key="5">
    <source>
        <dbReference type="Proteomes" id="UP001597186"/>
    </source>
</evidence>
<feature type="domain" description="CBS" evidence="3">
    <location>
        <begin position="90"/>
        <end position="146"/>
    </location>
</feature>
<sequence>MTLTAHDIIEGKRPRLRDLIEVDLSLPQATLTKDSTVRDAMRIISNENRGGVVVVDDARAVVGILSERDIVRNIFSTGADVLNWMVDRVMTRVVYTVDEDTNCQTTLTEMIDKRFRNLPVCNADGKLVACVEILQVTHAKLAELTESNRKLMDLLALLKNTQITVGPNVCSATIKAMFQTDGVECVIVRENGKTLGFITKDEFLRALQRVSGAHAS</sequence>
<evidence type="ECO:0000256" key="2">
    <source>
        <dbReference type="PROSITE-ProRule" id="PRU00703"/>
    </source>
</evidence>
<dbReference type="InterPro" id="IPR000644">
    <property type="entry name" value="CBS_dom"/>
</dbReference>
<dbReference type="RefSeq" id="WP_379917047.1">
    <property type="nucleotide sequence ID" value="NZ_JBHUDD010000137.1"/>
</dbReference>
<dbReference type="PANTHER" id="PTHR43080:SF2">
    <property type="entry name" value="CBS DOMAIN-CONTAINING PROTEIN"/>
    <property type="match status" value="1"/>
</dbReference>
<comment type="caution">
    <text evidence="4">The sequence shown here is derived from an EMBL/GenBank/DDBJ whole genome shotgun (WGS) entry which is preliminary data.</text>
</comment>
<dbReference type="PANTHER" id="PTHR43080">
    <property type="entry name" value="CBS DOMAIN-CONTAINING PROTEIN CBSX3, MITOCHONDRIAL"/>
    <property type="match status" value="1"/>
</dbReference>
<evidence type="ECO:0000259" key="3">
    <source>
        <dbReference type="PROSITE" id="PS51371"/>
    </source>
</evidence>
<gene>
    <name evidence="4" type="ORF">ACFTOW_14830</name>
</gene>
<organism evidence="4 5">
    <name type="scientific">Lacimonas salitolerans</name>
    <dbReference type="NCBI Taxonomy" id="1323750"/>
    <lineage>
        <taxon>Bacteria</taxon>
        <taxon>Pseudomonadati</taxon>
        <taxon>Pseudomonadota</taxon>
        <taxon>Alphaproteobacteria</taxon>
        <taxon>Rhodobacterales</taxon>
        <taxon>Paracoccaceae</taxon>
        <taxon>Lacimonas</taxon>
    </lineage>
</organism>
<dbReference type="PROSITE" id="PS51371">
    <property type="entry name" value="CBS"/>
    <property type="match status" value="2"/>
</dbReference>
<evidence type="ECO:0000313" key="4">
    <source>
        <dbReference type="EMBL" id="MFD1510660.1"/>
    </source>
</evidence>
<proteinExistence type="predicted"/>
<dbReference type="InterPro" id="IPR046342">
    <property type="entry name" value="CBS_dom_sf"/>
</dbReference>
<feature type="domain" description="CBS" evidence="3">
    <location>
        <begin position="24"/>
        <end position="81"/>
    </location>
</feature>
<dbReference type="SUPFAM" id="SSF54631">
    <property type="entry name" value="CBS-domain pair"/>
    <property type="match status" value="2"/>
</dbReference>
<dbReference type="EMBL" id="JBHUDD010000137">
    <property type="protein sequence ID" value="MFD1510660.1"/>
    <property type="molecule type" value="Genomic_DNA"/>
</dbReference>
<accession>A0ABW4EH31</accession>
<dbReference type="Gene3D" id="3.10.580.10">
    <property type="entry name" value="CBS-domain"/>
    <property type="match status" value="1"/>
</dbReference>
<dbReference type="Proteomes" id="UP001597186">
    <property type="component" value="Unassembled WGS sequence"/>
</dbReference>
<keyword evidence="5" id="KW-1185">Reference proteome</keyword>
<keyword evidence="1 2" id="KW-0129">CBS domain</keyword>
<protein>
    <submittedName>
        <fullName evidence="4">CBS domain-containing protein</fullName>
    </submittedName>
</protein>
<dbReference type="InterPro" id="IPR051257">
    <property type="entry name" value="Diverse_CBS-Domain"/>
</dbReference>
<evidence type="ECO:0000256" key="1">
    <source>
        <dbReference type="ARBA" id="ARBA00023122"/>
    </source>
</evidence>
<dbReference type="Pfam" id="PF00571">
    <property type="entry name" value="CBS"/>
    <property type="match status" value="2"/>
</dbReference>
<name>A0ABW4EH31_9RHOB</name>
<reference evidence="5" key="1">
    <citation type="journal article" date="2019" name="Int. J. Syst. Evol. Microbiol.">
        <title>The Global Catalogue of Microorganisms (GCM) 10K type strain sequencing project: providing services to taxonomists for standard genome sequencing and annotation.</title>
        <authorList>
            <consortium name="The Broad Institute Genomics Platform"/>
            <consortium name="The Broad Institute Genome Sequencing Center for Infectious Disease"/>
            <person name="Wu L."/>
            <person name="Ma J."/>
        </authorList>
    </citation>
    <scope>NUCLEOTIDE SEQUENCE [LARGE SCALE GENOMIC DNA]</scope>
    <source>
        <strain evidence="5">CGMCC 1.12477</strain>
    </source>
</reference>